<dbReference type="AlphaFoldDB" id="A0A081P0E3"/>
<dbReference type="Proteomes" id="UP000028123">
    <property type="component" value="Unassembled WGS sequence"/>
</dbReference>
<evidence type="ECO:0000313" key="2">
    <source>
        <dbReference type="EMBL" id="KEQ24166.1"/>
    </source>
</evidence>
<proteinExistence type="predicted"/>
<gene>
    <name evidence="2" type="ORF">ET33_10730</name>
</gene>
<accession>A0A081P0E3</accession>
<comment type="caution">
    <text evidence="2">The sequence shown here is derived from an EMBL/GenBank/DDBJ whole genome shotgun (WGS) entry which is preliminary data.</text>
</comment>
<dbReference type="eggNOG" id="ENOG5032DZK">
    <property type="taxonomic scope" value="Bacteria"/>
</dbReference>
<keyword evidence="1" id="KW-0732">Signal</keyword>
<reference evidence="2 3" key="1">
    <citation type="submission" date="2014-06" db="EMBL/GenBank/DDBJ databases">
        <title>Draft genome sequence of Paenibacillus sp. MSt1.</title>
        <authorList>
            <person name="Aw Y.K."/>
            <person name="Ong K.S."/>
            <person name="Gan H.M."/>
            <person name="Lee S.M."/>
        </authorList>
    </citation>
    <scope>NUCLEOTIDE SEQUENCE [LARGE SCALE GENOMIC DNA]</scope>
    <source>
        <strain evidence="2 3">MSt1</strain>
    </source>
</reference>
<feature type="signal peptide" evidence="1">
    <location>
        <begin position="1"/>
        <end position="21"/>
    </location>
</feature>
<dbReference type="RefSeq" id="WP_036686417.1">
    <property type="nucleotide sequence ID" value="NZ_JNVM01000017.1"/>
</dbReference>
<dbReference type="OrthoDB" id="2604103at2"/>
<evidence type="ECO:0000313" key="3">
    <source>
        <dbReference type="Proteomes" id="UP000028123"/>
    </source>
</evidence>
<name>A0A081P0E3_9BACL</name>
<evidence type="ECO:0000256" key="1">
    <source>
        <dbReference type="SAM" id="SignalP"/>
    </source>
</evidence>
<keyword evidence="3" id="KW-1185">Reference proteome</keyword>
<dbReference type="EMBL" id="JNVM01000017">
    <property type="protein sequence ID" value="KEQ24166.1"/>
    <property type="molecule type" value="Genomic_DNA"/>
</dbReference>
<organism evidence="2 3">
    <name type="scientific">Paenibacillus tyrfis</name>
    <dbReference type="NCBI Taxonomy" id="1501230"/>
    <lineage>
        <taxon>Bacteria</taxon>
        <taxon>Bacillati</taxon>
        <taxon>Bacillota</taxon>
        <taxon>Bacilli</taxon>
        <taxon>Bacillales</taxon>
        <taxon>Paenibacillaceae</taxon>
        <taxon>Paenibacillus</taxon>
    </lineage>
</organism>
<protein>
    <submittedName>
        <fullName evidence="2">Uncharacterized protein</fullName>
    </submittedName>
</protein>
<feature type="chain" id="PRO_5001761207" evidence="1">
    <location>
        <begin position="22"/>
        <end position="157"/>
    </location>
</feature>
<sequence>MKKLLPLVLCLFLAGSTAAYAYQPQNDPPGIRNKSNDVMDYFSVETSKEGSFFFTSGDGKEDLKPSVDGSIYRVVISSNVNAVFTAVFPNGSEQAFEMDKSHNGYLVIPVESGVKSLKIKVGTDGSRTVKANLHQYRVHTEKNNFIFNYKKWKKKTR</sequence>